<dbReference type="EMBL" id="LCKX01000004">
    <property type="protein sequence ID" value="KKU07892.1"/>
    <property type="molecule type" value="Genomic_DNA"/>
</dbReference>
<dbReference type="Proteomes" id="UP000033999">
    <property type="component" value="Unassembled WGS sequence"/>
</dbReference>
<evidence type="ECO:0008006" key="3">
    <source>
        <dbReference type="Google" id="ProtNLM"/>
    </source>
</evidence>
<dbReference type="InterPro" id="IPR036388">
    <property type="entry name" value="WH-like_DNA-bd_sf"/>
</dbReference>
<evidence type="ECO:0000313" key="2">
    <source>
        <dbReference type="Proteomes" id="UP000033999"/>
    </source>
</evidence>
<evidence type="ECO:0000313" key="1">
    <source>
        <dbReference type="EMBL" id="KKU07892.1"/>
    </source>
</evidence>
<name>A0A0G1MIH2_9BACT</name>
<dbReference type="AlphaFoldDB" id="A0A0G1MIH2"/>
<protein>
    <recommendedName>
        <fullName evidence="3">Transcriptional regulator</fullName>
    </recommendedName>
</protein>
<organism evidence="1 2">
    <name type="scientific">Candidatus Magasanikbacteria bacterium GW2011_GWA2_45_39</name>
    <dbReference type="NCBI Taxonomy" id="1619041"/>
    <lineage>
        <taxon>Bacteria</taxon>
        <taxon>Candidatus Magasanikiibacteriota</taxon>
    </lineage>
</organism>
<accession>A0A0G1MIH2</accession>
<dbReference type="Gene3D" id="1.10.10.10">
    <property type="entry name" value="Winged helix-like DNA-binding domain superfamily/Winged helix DNA-binding domain"/>
    <property type="match status" value="1"/>
</dbReference>
<comment type="caution">
    <text evidence="1">The sequence shown here is derived from an EMBL/GenBank/DDBJ whole genome shotgun (WGS) entry which is preliminary data.</text>
</comment>
<reference evidence="1 2" key="1">
    <citation type="journal article" date="2015" name="Nature">
        <title>rRNA introns, odd ribosomes, and small enigmatic genomes across a large radiation of phyla.</title>
        <authorList>
            <person name="Brown C.T."/>
            <person name="Hug L.A."/>
            <person name="Thomas B.C."/>
            <person name="Sharon I."/>
            <person name="Castelle C.J."/>
            <person name="Singh A."/>
            <person name="Wilkins M.J."/>
            <person name="Williams K.H."/>
            <person name="Banfield J.F."/>
        </authorList>
    </citation>
    <scope>NUCLEOTIDE SEQUENCE [LARGE SCALE GENOMIC DNA]</scope>
</reference>
<sequence length="210" mass="24289">MLEHLFGSKTRLKLLRIFFDHPNDHFFVRELARKLNTQINAVRRELDHLSAAHIIAESKLPVAVPENSTRRARGRTRGTTPVERRRFYHLSDSGLLNPELQSLLLKAQLFGEERLVNDLKKAGTVDYLVMTGVFVSAPEAVTDILLVGSAPRKAIDKIITHFEKEYGREVRYTLMATKEFLYRRDIADKFLNDLMEHKYVVVCDTLNRKK</sequence>
<proteinExistence type="predicted"/>
<gene>
    <name evidence="1" type="ORF">UX10_C0004G0020</name>
</gene>